<protein>
    <submittedName>
        <fullName evidence="1">Jg15439 protein</fullName>
    </submittedName>
</protein>
<accession>A0A8S4SCM0</accession>
<gene>
    <name evidence="1" type="primary">jg15439</name>
    <name evidence="1" type="ORF">PAEG_LOCUS22810</name>
</gene>
<evidence type="ECO:0000313" key="2">
    <source>
        <dbReference type="Proteomes" id="UP000838756"/>
    </source>
</evidence>
<organism evidence="1 2">
    <name type="scientific">Pararge aegeria aegeria</name>
    <dbReference type="NCBI Taxonomy" id="348720"/>
    <lineage>
        <taxon>Eukaryota</taxon>
        <taxon>Metazoa</taxon>
        <taxon>Ecdysozoa</taxon>
        <taxon>Arthropoda</taxon>
        <taxon>Hexapoda</taxon>
        <taxon>Insecta</taxon>
        <taxon>Pterygota</taxon>
        <taxon>Neoptera</taxon>
        <taxon>Endopterygota</taxon>
        <taxon>Lepidoptera</taxon>
        <taxon>Glossata</taxon>
        <taxon>Ditrysia</taxon>
        <taxon>Papilionoidea</taxon>
        <taxon>Nymphalidae</taxon>
        <taxon>Satyrinae</taxon>
        <taxon>Satyrini</taxon>
        <taxon>Parargina</taxon>
        <taxon>Pararge</taxon>
    </lineage>
</organism>
<name>A0A8S4SCM0_9NEOP</name>
<evidence type="ECO:0000313" key="1">
    <source>
        <dbReference type="EMBL" id="CAH2255449.1"/>
    </source>
</evidence>
<dbReference type="Proteomes" id="UP000838756">
    <property type="component" value="Unassembled WGS sequence"/>
</dbReference>
<sequence length="104" mass="12024">MIRVEFVSTAWGAVREQGRRYQRIQLFRTFSIIESIEHTKGANISSVPQGLQTASQFGIVNKSNCPLLYPIKWKELVKMCPSPKMRAVLHVRSYLRFIELESLL</sequence>
<dbReference type="AlphaFoldDB" id="A0A8S4SCM0"/>
<comment type="caution">
    <text evidence="1">The sequence shown here is derived from an EMBL/GenBank/DDBJ whole genome shotgun (WGS) entry which is preliminary data.</text>
</comment>
<proteinExistence type="predicted"/>
<dbReference type="EMBL" id="CAKXAJ010026090">
    <property type="protein sequence ID" value="CAH2255449.1"/>
    <property type="molecule type" value="Genomic_DNA"/>
</dbReference>
<reference evidence="1" key="1">
    <citation type="submission" date="2022-03" db="EMBL/GenBank/DDBJ databases">
        <authorList>
            <person name="Lindestad O."/>
        </authorList>
    </citation>
    <scope>NUCLEOTIDE SEQUENCE</scope>
</reference>
<keyword evidence="2" id="KW-1185">Reference proteome</keyword>